<evidence type="ECO:0000313" key="4">
    <source>
        <dbReference type="Proteomes" id="UP001209878"/>
    </source>
</evidence>
<gene>
    <name evidence="3" type="ORF">NP493_86g03005</name>
</gene>
<sequence>MDALLGASRCPEVQETMNGTLCDEDSTVFFLELLIRVVLQNRDRIGPFWQSIRDHVYNIVVNNASTNSFLVERAVVGLLRLAIRLLRRDDLAPQVAFGLHELLKTNAANIHSASDWYTLFTLLEVVGAGTNPPPLMQVEVGVNVPESIADAGAQSDSEVVSSQPANGSAGMAETTSSDRGYTSDSELYENLSRHGKNTVEMDVYNHRDDTENTKRQIPINQYNIALNEELCYHDAKSLIKCCETLAFLVRDAAHITPHNFESCVHAIRTFVEANVNGAGHPMRHSPSRQTSGSREKKVFRKHSKREESRMKKSRSSPSHLQHLEDSDEEEGGVDADIYHSLSIQVRHLPVPLYTGIARLCCDTRRQVRSQALTYLQRALLVHDLQTLSAVEWESCFNKVLFPLLSKLLDNINPQDPTGIEETRMRASTLLCKVFLQHLSPLLSLSTFTALWLTILEFMDKYMHVDRSDLLCEAIPESLKNMLLVMHTAGILRHQRRLVSMTMKDNAVSDAAGKTTQPTVPPVEPSGGLQHSAASAPAMTSPQLANSNYRRSDSPNRDTTGSPVVTGPSPPPLERHSNSPLTVPMPSLTTGQYILHPPLPNITSPPKMVAGTHQPLSVLAKLASQL</sequence>
<feature type="region of interest" description="Disordered" evidence="1">
    <location>
        <begin position="152"/>
        <end position="183"/>
    </location>
</feature>
<evidence type="ECO:0000256" key="1">
    <source>
        <dbReference type="SAM" id="MobiDB-lite"/>
    </source>
</evidence>
<organism evidence="3 4">
    <name type="scientific">Ridgeia piscesae</name>
    <name type="common">Tubeworm</name>
    <dbReference type="NCBI Taxonomy" id="27915"/>
    <lineage>
        <taxon>Eukaryota</taxon>
        <taxon>Metazoa</taxon>
        <taxon>Spiralia</taxon>
        <taxon>Lophotrochozoa</taxon>
        <taxon>Annelida</taxon>
        <taxon>Polychaeta</taxon>
        <taxon>Sedentaria</taxon>
        <taxon>Canalipalpata</taxon>
        <taxon>Sabellida</taxon>
        <taxon>Siboglinidae</taxon>
        <taxon>Ridgeia</taxon>
    </lineage>
</organism>
<feature type="domain" description="GBF1-like tetratricopeptide repeats" evidence="2">
    <location>
        <begin position="351"/>
        <end position="490"/>
    </location>
</feature>
<dbReference type="PANTHER" id="PTHR10663:SF388">
    <property type="entry name" value="GOLGI-SPECIFIC BREFELDIN A-RESISTANCE GUANINE NUCLEOTIDE EXCHANGE FACTOR 1"/>
    <property type="match status" value="1"/>
</dbReference>
<proteinExistence type="predicted"/>
<accession>A0AAD9UHV9</accession>
<dbReference type="Pfam" id="PF23325">
    <property type="entry name" value="TPR_28"/>
    <property type="match status" value="1"/>
</dbReference>
<protein>
    <recommendedName>
        <fullName evidence="2">GBF1-like tetratricopeptide repeats domain-containing protein</fullName>
    </recommendedName>
</protein>
<dbReference type="InterPro" id="IPR056604">
    <property type="entry name" value="GBF1-like_TPR"/>
</dbReference>
<feature type="region of interest" description="Disordered" evidence="1">
    <location>
        <begin position="277"/>
        <end position="330"/>
    </location>
</feature>
<dbReference type="EMBL" id="JAODUO010000087">
    <property type="protein sequence ID" value="KAK2190133.1"/>
    <property type="molecule type" value="Genomic_DNA"/>
</dbReference>
<feature type="compositionally biased region" description="Polar residues" evidence="1">
    <location>
        <begin position="154"/>
        <end position="166"/>
    </location>
</feature>
<name>A0AAD9UHV9_RIDPI</name>
<keyword evidence="4" id="KW-1185">Reference proteome</keyword>
<feature type="compositionally biased region" description="Polar residues" evidence="1">
    <location>
        <begin position="173"/>
        <end position="183"/>
    </location>
</feature>
<dbReference type="AlphaFoldDB" id="A0AAD9UHV9"/>
<dbReference type="PANTHER" id="PTHR10663">
    <property type="entry name" value="GUANYL-NUCLEOTIDE EXCHANGE FACTOR"/>
    <property type="match status" value="1"/>
</dbReference>
<reference evidence="3" key="1">
    <citation type="journal article" date="2023" name="Mol. Biol. Evol.">
        <title>Third-Generation Sequencing Reveals the Adaptive Role of the Epigenome in Three Deep-Sea Polychaetes.</title>
        <authorList>
            <person name="Perez M."/>
            <person name="Aroh O."/>
            <person name="Sun Y."/>
            <person name="Lan Y."/>
            <person name="Juniper S.K."/>
            <person name="Young C.R."/>
            <person name="Angers B."/>
            <person name="Qian P.Y."/>
        </authorList>
    </citation>
    <scope>NUCLEOTIDE SEQUENCE</scope>
    <source>
        <strain evidence="3">R07B-5</strain>
    </source>
</reference>
<evidence type="ECO:0000313" key="3">
    <source>
        <dbReference type="EMBL" id="KAK2190133.1"/>
    </source>
</evidence>
<feature type="compositionally biased region" description="Polar residues" evidence="1">
    <location>
        <begin position="537"/>
        <end position="548"/>
    </location>
</feature>
<comment type="caution">
    <text evidence="3">The sequence shown here is derived from an EMBL/GenBank/DDBJ whole genome shotgun (WGS) entry which is preliminary data.</text>
</comment>
<dbReference type="Proteomes" id="UP001209878">
    <property type="component" value="Unassembled WGS sequence"/>
</dbReference>
<feature type="region of interest" description="Disordered" evidence="1">
    <location>
        <begin position="508"/>
        <end position="588"/>
    </location>
</feature>
<evidence type="ECO:0000259" key="2">
    <source>
        <dbReference type="Pfam" id="PF23325"/>
    </source>
</evidence>